<dbReference type="RefSeq" id="WP_039894916.1">
    <property type="nucleotide sequence ID" value="NZ_CP043538.1"/>
</dbReference>
<evidence type="ECO:0000313" key="4">
    <source>
        <dbReference type="EMBL" id="QGY04977.1"/>
    </source>
</evidence>
<protein>
    <submittedName>
        <fullName evidence="4">GNAT family N-acetyltransferase</fullName>
    </submittedName>
</protein>
<dbReference type="Gene3D" id="3.40.630.30">
    <property type="match status" value="1"/>
</dbReference>
<proteinExistence type="predicted"/>
<dbReference type="KEGG" id="mmes:MMSR116_26075"/>
<dbReference type="InterPro" id="IPR000182">
    <property type="entry name" value="GNAT_dom"/>
</dbReference>
<gene>
    <name evidence="4" type="ORF">MMSR116_26075</name>
</gene>
<dbReference type="PANTHER" id="PTHR43800:SF1">
    <property type="entry name" value="PEPTIDYL-LYSINE N-ACETYLTRANSFERASE YJAB"/>
    <property type="match status" value="1"/>
</dbReference>
<keyword evidence="2" id="KW-0012">Acyltransferase</keyword>
<evidence type="ECO:0000259" key="3">
    <source>
        <dbReference type="PROSITE" id="PS51186"/>
    </source>
</evidence>
<sequence>MIAGPAIPMLGPGYAAVPPGHIATIVTSLEMLRPPCSRPPRPLPAGLRLEPLVPADPDSYRGLFRAVGADWLWFSRLTMPEDALAAILADPRVEIRALRRGGQNVGMLELDFREAGTCELVFLGLTQDLIGNGLGRALMDEAIRRAWSRPIARFWVHTCTLDHPGALAFYRRSGFEPYAVHVEVAPDPRLTGALPRDCAAHIPRLDGGGRGRP</sequence>
<dbReference type="PANTHER" id="PTHR43800">
    <property type="entry name" value="PEPTIDYL-LYSINE N-ACETYLTRANSFERASE YJAB"/>
    <property type="match status" value="1"/>
</dbReference>
<feature type="domain" description="N-acetyltransferase" evidence="3">
    <location>
        <begin position="47"/>
        <end position="197"/>
    </location>
</feature>
<reference evidence="4 5" key="2">
    <citation type="journal article" date="2013" name="Genome Announc.">
        <title>Draft Genome Sequence of Methylobacterium mesophilicum Strain SR1.6/6, Isolated from Citrus sinensis.</title>
        <authorList>
            <person name="Marinho Almeida D."/>
            <person name="Dini-Andreote F."/>
            <person name="Camargo Neves A.A."/>
            <person name="Juca Ramos R.T."/>
            <person name="Andreote F.D."/>
            <person name="Carneiro A.R."/>
            <person name="Oliveira de Souza Lima A."/>
            <person name="Caracciolo Gomes de Sa P.H."/>
            <person name="Ribeiro Barbosa M.S."/>
            <person name="Araujo W.L."/>
            <person name="Silva A."/>
        </authorList>
    </citation>
    <scope>NUCLEOTIDE SEQUENCE [LARGE SCALE GENOMIC DNA]</scope>
    <source>
        <strain evidence="4 5">SR1.6/6</strain>
    </source>
</reference>
<reference evidence="4 5" key="1">
    <citation type="journal article" date="2012" name="Genet. Mol. Biol.">
        <title>Analysis of 16S rRNA and mxaF genes revealing insights into Methylobacterium niche-specific plant association.</title>
        <authorList>
            <person name="Dourado M.N."/>
            <person name="Andreote F.D."/>
            <person name="Dini-Andreote F."/>
            <person name="Conti R."/>
            <person name="Araujo J.M."/>
            <person name="Araujo W.L."/>
        </authorList>
    </citation>
    <scope>NUCLEOTIDE SEQUENCE [LARGE SCALE GENOMIC DNA]</scope>
    <source>
        <strain evidence="4 5">SR1.6/6</strain>
    </source>
</reference>
<dbReference type="CDD" id="cd04301">
    <property type="entry name" value="NAT_SF"/>
    <property type="match status" value="1"/>
</dbReference>
<evidence type="ECO:0000256" key="2">
    <source>
        <dbReference type="ARBA" id="ARBA00023315"/>
    </source>
</evidence>
<dbReference type="Pfam" id="PF00583">
    <property type="entry name" value="Acetyltransf_1"/>
    <property type="match status" value="1"/>
</dbReference>
<dbReference type="OrthoDB" id="275336at2"/>
<dbReference type="EMBL" id="CP043538">
    <property type="protein sequence ID" value="QGY04977.1"/>
    <property type="molecule type" value="Genomic_DNA"/>
</dbReference>
<name>A0A6B9FRC8_9HYPH</name>
<dbReference type="GO" id="GO:0016747">
    <property type="term" value="F:acyltransferase activity, transferring groups other than amino-acyl groups"/>
    <property type="evidence" value="ECO:0007669"/>
    <property type="project" value="InterPro"/>
</dbReference>
<evidence type="ECO:0000313" key="5">
    <source>
        <dbReference type="Proteomes" id="UP000012488"/>
    </source>
</evidence>
<dbReference type="AlphaFoldDB" id="A0A6B9FRC8"/>
<evidence type="ECO:0000256" key="1">
    <source>
        <dbReference type="ARBA" id="ARBA00022679"/>
    </source>
</evidence>
<organism evidence="4 5">
    <name type="scientific">Methylobacterium mesophilicum SR1.6/6</name>
    <dbReference type="NCBI Taxonomy" id="908290"/>
    <lineage>
        <taxon>Bacteria</taxon>
        <taxon>Pseudomonadati</taxon>
        <taxon>Pseudomonadota</taxon>
        <taxon>Alphaproteobacteria</taxon>
        <taxon>Hyphomicrobiales</taxon>
        <taxon>Methylobacteriaceae</taxon>
        <taxon>Methylobacterium</taxon>
    </lineage>
</organism>
<accession>A0A6B9FRC8</accession>
<dbReference type="InterPro" id="IPR016181">
    <property type="entry name" value="Acyl_CoA_acyltransferase"/>
</dbReference>
<dbReference type="Proteomes" id="UP000012488">
    <property type="component" value="Chromosome"/>
</dbReference>
<dbReference type="PROSITE" id="PS51186">
    <property type="entry name" value="GNAT"/>
    <property type="match status" value="1"/>
</dbReference>
<keyword evidence="1 4" id="KW-0808">Transferase</keyword>
<dbReference type="SUPFAM" id="SSF55729">
    <property type="entry name" value="Acyl-CoA N-acyltransferases (Nat)"/>
    <property type="match status" value="1"/>
</dbReference>